<comment type="caution">
    <text evidence="2">The sequence shown here is derived from an EMBL/GenBank/DDBJ whole genome shotgun (WGS) entry which is preliminary data.</text>
</comment>
<dbReference type="AlphaFoldDB" id="T1AFZ4"/>
<evidence type="ECO:0000313" key="2">
    <source>
        <dbReference type="EMBL" id="EQD59421.1"/>
    </source>
</evidence>
<organism evidence="2">
    <name type="scientific">mine drainage metagenome</name>
    <dbReference type="NCBI Taxonomy" id="410659"/>
    <lineage>
        <taxon>unclassified sequences</taxon>
        <taxon>metagenomes</taxon>
        <taxon>ecological metagenomes</taxon>
    </lineage>
</organism>
<dbReference type="EMBL" id="AUZY01005341">
    <property type="protein sequence ID" value="EQD59421.1"/>
    <property type="molecule type" value="Genomic_DNA"/>
</dbReference>
<reference evidence="2" key="1">
    <citation type="submission" date="2013-08" db="EMBL/GenBank/DDBJ databases">
        <authorList>
            <person name="Mendez C."/>
            <person name="Richter M."/>
            <person name="Ferrer M."/>
            <person name="Sanchez J."/>
        </authorList>
    </citation>
    <scope>NUCLEOTIDE SEQUENCE</scope>
</reference>
<reference evidence="2" key="2">
    <citation type="journal article" date="2014" name="ISME J.">
        <title>Microbial stratification in low pH oxic and suboxic macroscopic growths along an acid mine drainage.</title>
        <authorList>
            <person name="Mendez-Garcia C."/>
            <person name="Mesa V."/>
            <person name="Sprenger R.R."/>
            <person name="Richter M."/>
            <person name="Diez M.S."/>
            <person name="Solano J."/>
            <person name="Bargiela R."/>
            <person name="Golyshina O.V."/>
            <person name="Manteca A."/>
            <person name="Ramos J.L."/>
            <person name="Gallego J.R."/>
            <person name="Llorente I."/>
            <person name="Martins Dos Santos V.A."/>
            <person name="Jensen O.N."/>
            <person name="Pelaez A.I."/>
            <person name="Sanchez J."/>
            <person name="Ferrer M."/>
        </authorList>
    </citation>
    <scope>NUCLEOTIDE SEQUENCE</scope>
</reference>
<dbReference type="Pfam" id="PF00128">
    <property type="entry name" value="Alpha-amylase"/>
    <property type="match status" value="1"/>
</dbReference>
<dbReference type="InterPro" id="IPR045857">
    <property type="entry name" value="O16G_dom_2"/>
</dbReference>
<dbReference type="Gene3D" id="3.20.20.80">
    <property type="entry name" value="Glycosidases"/>
    <property type="match status" value="1"/>
</dbReference>
<dbReference type="Gene3D" id="3.90.400.10">
    <property type="entry name" value="Oligo-1,6-glucosidase, Domain 2"/>
    <property type="match status" value="1"/>
</dbReference>
<dbReference type="InterPro" id="IPR017853">
    <property type="entry name" value="GH"/>
</dbReference>
<accession>T1AFZ4</accession>
<dbReference type="SUPFAM" id="SSF51445">
    <property type="entry name" value="(Trans)glycosidases"/>
    <property type="match status" value="1"/>
</dbReference>
<proteinExistence type="predicted"/>
<sequence>MSVHGKDHHPLVDWMKLDHELGTLSDFLLLLEKAHMKGLKVLLSLPVNATSEQHIWFSESRLSQGIPVFKQLLLV</sequence>
<evidence type="ECO:0000259" key="1">
    <source>
        <dbReference type="Pfam" id="PF00128"/>
    </source>
</evidence>
<dbReference type="InterPro" id="IPR006047">
    <property type="entry name" value="GH13_cat_dom"/>
</dbReference>
<feature type="domain" description="Glycosyl hydrolase family 13 catalytic" evidence="1">
    <location>
        <begin position="12"/>
        <end position="63"/>
    </location>
</feature>
<name>T1AFZ4_9ZZZZ</name>
<dbReference type="GO" id="GO:0005975">
    <property type="term" value="P:carbohydrate metabolic process"/>
    <property type="evidence" value="ECO:0007669"/>
    <property type="project" value="InterPro"/>
</dbReference>
<gene>
    <name evidence="2" type="ORF">B1B_08221</name>
</gene>
<protein>
    <submittedName>
        <fullName evidence="2">Trehalose synthase</fullName>
    </submittedName>
</protein>